<name>A0ABS4JWI7_9FIRM</name>
<reference evidence="2 3" key="1">
    <citation type="submission" date="2021-03" db="EMBL/GenBank/DDBJ databases">
        <title>Genomic Encyclopedia of Type Strains, Phase IV (KMG-IV): sequencing the most valuable type-strain genomes for metagenomic binning, comparative biology and taxonomic classification.</title>
        <authorList>
            <person name="Goeker M."/>
        </authorList>
    </citation>
    <scope>NUCLEOTIDE SEQUENCE [LARGE SCALE GENOMIC DNA]</scope>
    <source>
        <strain evidence="2 3">DSM 27138</strain>
    </source>
</reference>
<gene>
    <name evidence="2" type="ORF">J2Z79_003345</name>
</gene>
<dbReference type="EMBL" id="JAGGLG010000038">
    <property type="protein sequence ID" value="MBP2019903.1"/>
    <property type="molecule type" value="Genomic_DNA"/>
</dbReference>
<organism evidence="2 3">
    <name type="scientific">Symbiobacterium terraclitae</name>
    <dbReference type="NCBI Taxonomy" id="557451"/>
    <lineage>
        <taxon>Bacteria</taxon>
        <taxon>Bacillati</taxon>
        <taxon>Bacillota</taxon>
        <taxon>Clostridia</taxon>
        <taxon>Eubacteriales</taxon>
        <taxon>Symbiobacteriaceae</taxon>
        <taxon>Symbiobacterium</taxon>
    </lineage>
</organism>
<evidence type="ECO:0000313" key="2">
    <source>
        <dbReference type="EMBL" id="MBP2019903.1"/>
    </source>
</evidence>
<evidence type="ECO:0000256" key="1">
    <source>
        <dbReference type="SAM" id="Phobius"/>
    </source>
</evidence>
<dbReference type="RefSeq" id="WP_209468005.1">
    <property type="nucleotide sequence ID" value="NZ_JAGGLG010000038.1"/>
</dbReference>
<dbReference type="Proteomes" id="UP001519289">
    <property type="component" value="Unassembled WGS sequence"/>
</dbReference>
<keyword evidence="1" id="KW-0812">Transmembrane</keyword>
<feature type="transmembrane region" description="Helical" evidence="1">
    <location>
        <begin position="37"/>
        <end position="63"/>
    </location>
</feature>
<protein>
    <submittedName>
        <fullName evidence="2">Uncharacterized protein</fullName>
    </submittedName>
</protein>
<keyword evidence="1" id="KW-0472">Membrane</keyword>
<sequence>MLNRPAEWYRNVMAGGAVVSLAMVPATAALLHGSLPLWLHIPLVGAALLLMAAGAAVAGAAAVEFRARSGQAAKAE</sequence>
<keyword evidence="1" id="KW-1133">Transmembrane helix</keyword>
<proteinExistence type="predicted"/>
<evidence type="ECO:0000313" key="3">
    <source>
        <dbReference type="Proteomes" id="UP001519289"/>
    </source>
</evidence>
<feature type="transmembrane region" description="Helical" evidence="1">
    <location>
        <begin position="12"/>
        <end position="31"/>
    </location>
</feature>
<keyword evidence="3" id="KW-1185">Reference proteome</keyword>
<comment type="caution">
    <text evidence="2">The sequence shown here is derived from an EMBL/GenBank/DDBJ whole genome shotgun (WGS) entry which is preliminary data.</text>
</comment>
<accession>A0ABS4JWI7</accession>